<organism evidence="2">
    <name type="scientific">human gut metagenome</name>
    <dbReference type="NCBI Taxonomy" id="408170"/>
    <lineage>
        <taxon>unclassified sequences</taxon>
        <taxon>metagenomes</taxon>
        <taxon>organismal metagenomes</taxon>
    </lineage>
</organism>
<gene>
    <name evidence="2" type="ORF">OBE_11281</name>
</gene>
<feature type="non-terminal residue" evidence="2">
    <location>
        <position position="63"/>
    </location>
</feature>
<sequence>MVLILYGFVVFLATLLGSFVGLGGGVIIKPVLDVINAHSLTEISFFSSCAVFAMSITSTTRHI</sequence>
<evidence type="ECO:0000313" key="2">
    <source>
        <dbReference type="EMBL" id="EKC56011.1"/>
    </source>
</evidence>
<dbReference type="EMBL" id="AJWZ01007759">
    <property type="protein sequence ID" value="EKC56011.1"/>
    <property type="molecule type" value="Genomic_DNA"/>
</dbReference>
<comment type="caution">
    <text evidence="2">The sequence shown here is derived from an EMBL/GenBank/DDBJ whole genome shotgun (WGS) entry which is preliminary data.</text>
</comment>
<feature type="transmembrane region" description="Helical" evidence="1">
    <location>
        <begin position="6"/>
        <end position="28"/>
    </location>
</feature>
<proteinExistence type="predicted"/>
<keyword evidence="1" id="KW-1133">Transmembrane helix</keyword>
<dbReference type="AlphaFoldDB" id="K1T9L2"/>
<keyword evidence="1" id="KW-0812">Transmembrane</keyword>
<feature type="transmembrane region" description="Helical" evidence="1">
    <location>
        <begin position="40"/>
        <end position="58"/>
    </location>
</feature>
<reference evidence="2" key="1">
    <citation type="journal article" date="2013" name="Environ. Microbiol.">
        <title>Microbiota from the distal guts of lean and obese adolescents exhibit partial functional redundancy besides clear differences in community structure.</title>
        <authorList>
            <person name="Ferrer M."/>
            <person name="Ruiz A."/>
            <person name="Lanza F."/>
            <person name="Haange S.B."/>
            <person name="Oberbach A."/>
            <person name="Till H."/>
            <person name="Bargiela R."/>
            <person name="Campoy C."/>
            <person name="Segura M.T."/>
            <person name="Richter M."/>
            <person name="von Bergen M."/>
            <person name="Seifert J."/>
            <person name="Suarez A."/>
        </authorList>
    </citation>
    <scope>NUCLEOTIDE SEQUENCE</scope>
</reference>
<evidence type="ECO:0000256" key="1">
    <source>
        <dbReference type="SAM" id="Phobius"/>
    </source>
</evidence>
<accession>K1T9L2</accession>
<protein>
    <submittedName>
        <fullName evidence="2">Uncharacterized protein</fullName>
    </submittedName>
</protein>
<name>K1T9L2_9ZZZZ</name>
<keyword evidence="1" id="KW-0472">Membrane</keyword>